<dbReference type="AlphaFoldDB" id="A0A0C3B4A2"/>
<keyword evidence="3" id="KW-1185">Reference proteome</keyword>
<dbReference type="SUPFAM" id="SSF52047">
    <property type="entry name" value="RNI-like"/>
    <property type="match status" value="1"/>
</dbReference>
<protein>
    <recommendedName>
        <fullName evidence="1">F-box domain-containing protein</fullName>
    </recommendedName>
</protein>
<evidence type="ECO:0000259" key="1">
    <source>
        <dbReference type="PROSITE" id="PS50181"/>
    </source>
</evidence>
<evidence type="ECO:0000313" key="3">
    <source>
        <dbReference type="Proteomes" id="UP000054097"/>
    </source>
</evidence>
<feature type="domain" description="F-box" evidence="1">
    <location>
        <begin position="1"/>
        <end position="49"/>
    </location>
</feature>
<dbReference type="HOGENOM" id="CLU_699377_0_0_1"/>
<gene>
    <name evidence="2" type="ORF">M408DRAFT_25522</name>
</gene>
<dbReference type="EMBL" id="KN824307">
    <property type="protein sequence ID" value="KIM26326.1"/>
    <property type="molecule type" value="Genomic_DNA"/>
</dbReference>
<sequence>MLDLLPPEIWAEIFTFYAQEQLNPCITLLYVCKAFRDIIMASPPCWAAMVIPCSTDPDSASIPIIDTWIERSAASPLFIFLNFEETDEQLVPLLLPSSTLLQNRSRFRVLIIYEANEGNLWNLNHLWPAPNLLSFAFMREENKSPFVYPLDLLDFPLFLRNDPQAPRLIHLLLNHCQFDAPRCDLDNVQELSLSHCTSSIRGFRQTLKCTPNVLGLVLGEVEIDAEPQIEMPNATTNITTIEPIKVLLKHVRSMELCLENVSMPIIVNLVTPCLTYLALTATVDDVSLENIYNFLAQELMPLRYLSLALRSSFSSPRVLDLPKLSQLRTLHADVHYISLNPLPVMVCPALMEFEIQIEPFTLSRHWDEFLESQSEYRFSTKTFLNRALLEGNRITLNNGT</sequence>
<dbReference type="OrthoDB" id="3038587at2759"/>
<reference evidence="2 3" key="1">
    <citation type="submission" date="2014-04" db="EMBL/GenBank/DDBJ databases">
        <authorList>
            <consortium name="DOE Joint Genome Institute"/>
            <person name="Kuo A."/>
            <person name="Zuccaro A."/>
            <person name="Kohler A."/>
            <person name="Nagy L.G."/>
            <person name="Floudas D."/>
            <person name="Copeland A."/>
            <person name="Barry K.W."/>
            <person name="Cichocki N."/>
            <person name="Veneault-Fourrey C."/>
            <person name="LaButti K."/>
            <person name="Lindquist E.A."/>
            <person name="Lipzen A."/>
            <person name="Lundell T."/>
            <person name="Morin E."/>
            <person name="Murat C."/>
            <person name="Sun H."/>
            <person name="Tunlid A."/>
            <person name="Henrissat B."/>
            <person name="Grigoriev I.V."/>
            <person name="Hibbett D.S."/>
            <person name="Martin F."/>
            <person name="Nordberg H.P."/>
            <person name="Cantor M.N."/>
            <person name="Hua S.X."/>
        </authorList>
    </citation>
    <scope>NUCLEOTIDE SEQUENCE [LARGE SCALE GENOMIC DNA]</scope>
    <source>
        <strain evidence="2 3">MAFF 305830</strain>
    </source>
</reference>
<proteinExistence type="predicted"/>
<dbReference type="Proteomes" id="UP000054097">
    <property type="component" value="Unassembled WGS sequence"/>
</dbReference>
<evidence type="ECO:0000313" key="2">
    <source>
        <dbReference type="EMBL" id="KIM26326.1"/>
    </source>
</evidence>
<dbReference type="PROSITE" id="PS50181">
    <property type="entry name" value="FBOX"/>
    <property type="match status" value="1"/>
</dbReference>
<reference evidence="3" key="2">
    <citation type="submission" date="2015-01" db="EMBL/GenBank/DDBJ databases">
        <title>Evolutionary Origins and Diversification of the Mycorrhizal Mutualists.</title>
        <authorList>
            <consortium name="DOE Joint Genome Institute"/>
            <consortium name="Mycorrhizal Genomics Consortium"/>
            <person name="Kohler A."/>
            <person name="Kuo A."/>
            <person name="Nagy L.G."/>
            <person name="Floudas D."/>
            <person name="Copeland A."/>
            <person name="Barry K.W."/>
            <person name="Cichocki N."/>
            <person name="Veneault-Fourrey C."/>
            <person name="LaButti K."/>
            <person name="Lindquist E.A."/>
            <person name="Lipzen A."/>
            <person name="Lundell T."/>
            <person name="Morin E."/>
            <person name="Murat C."/>
            <person name="Riley R."/>
            <person name="Ohm R."/>
            <person name="Sun H."/>
            <person name="Tunlid A."/>
            <person name="Henrissat B."/>
            <person name="Grigoriev I.V."/>
            <person name="Hibbett D.S."/>
            <person name="Martin F."/>
        </authorList>
    </citation>
    <scope>NUCLEOTIDE SEQUENCE [LARGE SCALE GENOMIC DNA]</scope>
    <source>
        <strain evidence="3">MAFF 305830</strain>
    </source>
</reference>
<name>A0A0C3B4A2_SERVB</name>
<dbReference type="InterPro" id="IPR001810">
    <property type="entry name" value="F-box_dom"/>
</dbReference>
<organism evidence="2 3">
    <name type="scientific">Serendipita vermifera MAFF 305830</name>
    <dbReference type="NCBI Taxonomy" id="933852"/>
    <lineage>
        <taxon>Eukaryota</taxon>
        <taxon>Fungi</taxon>
        <taxon>Dikarya</taxon>
        <taxon>Basidiomycota</taxon>
        <taxon>Agaricomycotina</taxon>
        <taxon>Agaricomycetes</taxon>
        <taxon>Sebacinales</taxon>
        <taxon>Serendipitaceae</taxon>
        <taxon>Serendipita</taxon>
    </lineage>
</organism>
<accession>A0A0C3B4A2</accession>